<name>A0A0D7CG76_9ACTN</name>
<dbReference type="PANTHER" id="PTHR43130">
    <property type="entry name" value="ARAC-FAMILY TRANSCRIPTIONAL REGULATOR"/>
    <property type="match status" value="1"/>
</dbReference>
<protein>
    <submittedName>
        <fullName evidence="3">AraC family transcriptional regulator</fullName>
    </submittedName>
</protein>
<evidence type="ECO:0000313" key="4">
    <source>
        <dbReference type="Proteomes" id="UP000032458"/>
    </source>
</evidence>
<dbReference type="InterPro" id="IPR029062">
    <property type="entry name" value="Class_I_gatase-like"/>
</dbReference>
<sequence>MPATVPAEAGASGVGGGAAAAGKQYPTKASRGPGASGDSALRVQTVLFDGAEEQDFIGPYEVFSAVGYLREDAVRMTYAALGGPRTVTAAHGTRIVVDSGWSPESTDILLVPGGGWNREGPGVTEEIKRGDLPRALASAVQTGLTIASVCTGAMLLSAAKLTQGRSCTTHHLAQQELVKEGGIVKDARVVDDGDLVTSGGVTSGLDLALWLVQREVGSDLAVELEALLEYERRGTVWQS</sequence>
<evidence type="ECO:0000259" key="2">
    <source>
        <dbReference type="Pfam" id="PF01965"/>
    </source>
</evidence>
<evidence type="ECO:0000256" key="1">
    <source>
        <dbReference type="SAM" id="MobiDB-lite"/>
    </source>
</evidence>
<dbReference type="InterPro" id="IPR002818">
    <property type="entry name" value="DJ-1/PfpI"/>
</dbReference>
<keyword evidence="4" id="KW-1185">Reference proteome</keyword>
<reference evidence="3 4" key="1">
    <citation type="submission" date="2014-09" db="EMBL/GenBank/DDBJ databases">
        <title>Draft genome sequence of Streptomyces natalensis ATCC 27448, producer of the antifungal pimaricin.</title>
        <authorList>
            <person name="Mendes M.V."/>
            <person name="Beites T."/>
            <person name="Pires S."/>
            <person name="Santos C.L."/>
            <person name="Moradas-Ferreira P."/>
        </authorList>
    </citation>
    <scope>NUCLEOTIDE SEQUENCE [LARGE SCALE GENOMIC DNA]</scope>
    <source>
        <strain evidence="3 4">ATCC 27448</strain>
    </source>
</reference>
<accession>A0A0D7CG76</accession>
<dbReference type="PANTHER" id="PTHR43130:SF3">
    <property type="entry name" value="HTH-TYPE TRANSCRIPTIONAL REGULATOR RV1931C"/>
    <property type="match status" value="1"/>
</dbReference>
<comment type="caution">
    <text evidence="3">The sequence shown here is derived from an EMBL/GenBank/DDBJ whole genome shotgun (WGS) entry which is preliminary data.</text>
</comment>
<dbReference type="CDD" id="cd03139">
    <property type="entry name" value="GATase1_PfpI_2"/>
    <property type="match status" value="1"/>
</dbReference>
<dbReference type="Proteomes" id="UP000032458">
    <property type="component" value="Unassembled WGS sequence"/>
</dbReference>
<evidence type="ECO:0000313" key="3">
    <source>
        <dbReference type="EMBL" id="KIZ15041.1"/>
    </source>
</evidence>
<dbReference type="InterPro" id="IPR052158">
    <property type="entry name" value="INH-QAR"/>
</dbReference>
<feature type="region of interest" description="Disordered" evidence="1">
    <location>
        <begin position="1"/>
        <end position="37"/>
    </location>
</feature>
<dbReference type="AlphaFoldDB" id="A0A0D7CG76"/>
<dbReference type="RefSeq" id="WP_030064148.1">
    <property type="nucleotide sequence ID" value="NZ_JRKI01000035.1"/>
</dbReference>
<proteinExistence type="predicted"/>
<feature type="domain" description="DJ-1/PfpI" evidence="2">
    <location>
        <begin position="42"/>
        <end position="213"/>
    </location>
</feature>
<dbReference type="EMBL" id="JRKI01000035">
    <property type="protein sequence ID" value="KIZ15041.1"/>
    <property type="molecule type" value="Genomic_DNA"/>
</dbReference>
<dbReference type="PATRIC" id="fig|1240678.4.peg.6280"/>
<organism evidence="3 4">
    <name type="scientific">Streptomyces natalensis ATCC 27448</name>
    <dbReference type="NCBI Taxonomy" id="1240678"/>
    <lineage>
        <taxon>Bacteria</taxon>
        <taxon>Bacillati</taxon>
        <taxon>Actinomycetota</taxon>
        <taxon>Actinomycetes</taxon>
        <taxon>Kitasatosporales</taxon>
        <taxon>Streptomycetaceae</taxon>
        <taxon>Streptomyces</taxon>
    </lineage>
</organism>
<dbReference type="Pfam" id="PF01965">
    <property type="entry name" value="DJ-1_PfpI"/>
    <property type="match status" value="1"/>
</dbReference>
<gene>
    <name evidence="3" type="ORF">SNA_29365</name>
</gene>
<dbReference type="SUPFAM" id="SSF52317">
    <property type="entry name" value="Class I glutamine amidotransferase-like"/>
    <property type="match status" value="1"/>
</dbReference>
<dbReference type="Gene3D" id="3.40.50.880">
    <property type="match status" value="1"/>
</dbReference>